<dbReference type="PANTHER" id="PTHR20994:SF0">
    <property type="entry name" value="ER MEMBRANE PROTEIN COMPLEX SUBUNIT 6"/>
    <property type="match status" value="1"/>
</dbReference>
<evidence type="ECO:0000313" key="10">
    <source>
        <dbReference type="EMBL" id="KAL3424789.1"/>
    </source>
</evidence>
<evidence type="ECO:0000256" key="7">
    <source>
        <dbReference type="ARBA" id="ARBA00023136"/>
    </source>
</evidence>
<evidence type="ECO:0000256" key="1">
    <source>
        <dbReference type="ARBA" id="ARBA00004477"/>
    </source>
</evidence>
<name>A0ABR4PN89_9HELO</name>
<evidence type="ECO:0000256" key="4">
    <source>
        <dbReference type="ARBA" id="ARBA00022692"/>
    </source>
</evidence>
<dbReference type="EMBL" id="JBFCZG010000003">
    <property type="protein sequence ID" value="KAL3424789.1"/>
    <property type="molecule type" value="Genomic_DNA"/>
</dbReference>
<keyword evidence="6 9" id="KW-1133">Transmembrane helix</keyword>
<feature type="transmembrane region" description="Helical" evidence="9">
    <location>
        <begin position="283"/>
        <end position="306"/>
    </location>
</feature>
<evidence type="ECO:0000256" key="6">
    <source>
        <dbReference type="ARBA" id="ARBA00022989"/>
    </source>
</evidence>
<feature type="region of interest" description="Disordered" evidence="8">
    <location>
        <begin position="1"/>
        <end position="22"/>
    </location>
</feature>
<protein>
    <recommendedName>
        <fullName evidence="3">ER membrane protein complex subunit 6</fullName>
    </recommendedName>
</protein>
<evidence type="ECO:0000256" key="2">
    <source>
        <dbReference type="ARBA" id="ARBA00009436"/>
    </source>
</evidence>
<evidence type="ECO:0000256" key="5">
    <source>
        <dbReference type="ARBA" id="ARBA00022824"/>
    </source>
</evidence>
<accession>A0ABR4PN89</accession>
<keyword evidence="11" id="KW-1185">Reference proteome</keyword>
<dbReference type="InterPro" id="IPR029008">
    <property type="entry name" value="EMC6-like"/>
</dbReference>
<dbReference type="InterPro" id="IPR008504">
    <property type="entry name" value="Emc6"/>
</dbReference>
<evidence type="ECO:0000313" key="11">
    <source>
        <dbReference type="Proteomes" id="UP001629113"/>
    </source>
</evidence>
<keyword evidence="7 9" id="KW-0472">Membrane</keyword>
<comment type="similarity">
    <text evidence="2">Belongs to the EMC6 family.</text>
</comment>
<organism evidence="10 11">
    <name type="scientific">Phlyctema vagabunda</name>
    <dbReference type="NCBI Taxonomy" id="108571"/>
    <lineage>
        <taxon>Eukaryota</taxon>
        <taxon>Fungi</taxon>
        <taxon>Dikarya</taxon>
        <taxon>Ascomycota</taxon>
        <taxon>Pezizomycotina</taxon>
        <taxon>Leotiomycetes</taxon>
        <taxon>Helotiales</taxon>
        <taxon>Dermateaceae</taxon>
        <taxon>Phlyctema</taxon>
    </lineage>
</organism>
<keyword evidence="4 9" id="KW-0812">Transmembrane</keyword>
<evidence type="ECO:0000256" key="9">
    <source>
        <dbReference type="SAM" id="Phobius"/>
    </source>
</evidence>
<comment type="caution">
    <text evidence="10">The sequence shown here is derived from an EMBL/GenBank/DDBJ whole genome shotgun (WGS) entry which is preliminary data.</text>
</comment>
<comment type="subcellular location">
    <subcellularLocation>
        <location evidence="1">Endoplasmic reticulum membrane</location>
        <topology evidence="1">Multi-pass membrane protein</topology>
    </subcellularLocation>
</comment>
<evidence type="ECO:0000256" key="8">
    <source>
        <dbReference type="SAM" id="MobiDB-lite"/>
    </source>
</evidence>
<reference evidence="10 11" key="1">
    <citation type="submission" date="2024-06" db="EMBL/GenBank/DDBJ databases">
        <title>Complete genome of Phlyctema vagabunda strain 19-DSS-EL-015.</title>
        <authorList>
            <person name="Fiorenzani C."/>
        </authorList>
    </citation>
    <scope>NUCLEOTIDE SEQUENCE [LARGE SCALE GENOMIC DNA]</scope>
    <source>
        <strain evidence="10 11">19-DSS-EL-015</strain>
    </source>
</reference>
<gene>
    <name evidence="10" type="ORF">PVAG01_04070</name>
</gene>
<proteinExistence type="inferred from homology"/>
<dbReference type="Pfam" id="PF07019">
    <property type="entry name" value="EMC6"/>
    <property type="match status" value="1"/>
</dbReference>
<sequence>MSRNSQGSQHRSHGSHHSRNTEGDFEEMIQQVKNMLIDLDDVVSNRASEVDAYIPSARSAMAAMDHIRFFRNPQRVAEQVWVIQGLQDFAYYDSDAGSIQDIAEWCQSSWLKVLRNHPENPQVLTGLGSNWLQRAQAALSKIQYDESSEFSNTSSSQRQRLQEPYYVEARGYLQPAVDFYSRAVRAADAEGTISGGLLASAAEAEMSLGNTLATLHNLTASLFGIGAGILGLESYPGFLFYIFFSLLTSALVYVFRVQPAFAKDAEQGGELGLKRFFGSGLELWSGGLVEGLSGFVLTWTLFYGLVRA</sequence>
<dbReference type="PANTHER" id="PTHR20994">
    <property type="entry name" value="ER MEMBRANE PROTEIN COMPLEX SUBUNIT 6"/>
    <property type="match status" value="1"/>
</dbReference>
<dbReference type="Proteomes" id="UP001629113">
    <property type="component" value="Unassembled WGS sequence"/>
</dbReference>
<evidence type="ECO:0000256" key="3">
    <source>
        <dbReference type="ARBA" id="ARBA00020827"/>
    </source>
</evidence>
<keyword evidence="5" id="KW-0256">Endoplasmic reticulum</keyword>